<dbReference type="SUPFAM" id="SSF53474">
    <property type="entry name" value="alpha/beta-Hydrolases"/>
    <property type="match status" value="1"/>
</dbReference>
<comment type="caution">
    <text evidence="1">The sequence shown here is derived from an EMBL/GenBank/DDBJ whole genome shotgun (WGS) entry which is preliminary data.</text>
</comment>
<accession>A0A931BKQ9</accession>
<organism evidence="1 2">
    <name type="scientific">Hymenobacter properus</name>
    <dbReference type="NCBI Taxonomy" id="2791026"/>
    <lineage>
        <taxon>Bacteria</taxon>
        <taxon>Pseudomonadati</taxon>
        <taxon>Bacteroidota</taxon>
        <taxon>Cytophagia</taxon>
        <taxon>Cytophagales</taxon>
        <taxon>Hymenobacteraceae</taxon>
        <taxon>Hymenobacter</taxon>
    </lineage>
</organism>
<name>A0A931BKQ9_9BACT</name>
<proteinExistence type="predicted"/>
<dbReference type="RefSeq" id="WP_196287541.1">
    <property type="nucleotide sequence ID" value="NZ_JADQDP010000003.1"/>
</dbReference>
<evidence type="ECO:0000313" key="1">
    <source>
        <dbReference type="EMBL" id="MBF9143231.1"/>
    </source>
</evidence>
<gene>
    <name evidence="1" type="ORF">I2I01_16405</name>
</gene>
<dbReference type="Proteomes" id="UP000645610">
    <property type="component" value="Unassembled WGS sequence"/>
</dbReference>
<dbReference type="EMBL" id="JADQDP010000003">
    <property type="protein sequence ID" value="MBF9143231.1"/>
    <property type="molecule type" value="Genomic_DNA"/>
</dbReference>
<keyword evidence="2" id="KW-1185">Reference proteome</keyword>
<sequence>MPIPALLRLLKGRATGLRTALALLAAAACQPQHDAASNPTPPPVGHYEGSLAQAGRPDVRAALDIRHPSPGHYEAELTVPTAPGLSFVADTVVFGDKQLRLTRPARPGQRLTLTAEGDFWRGTLEVDSAKATTVLLKRGSPSPSTYHVEEVPQGNGSAWLFAPADVSTLGPVLALLPDSATAVAAPLWADALAREGVIVLVLPMAHSATPETETPRLQKALRLLHNTPGADTAHVGLWAAGPRAAALAQALAAPGGPRAAYLIAQNLVVDPVTRAAIRELKDRKVPLLSLHGGASATTQAATLRNAVGGRRGATVRTYRQAGTNLLVAGDLGPQLAPGVPAEVLEWLRQQ</sequence>
<evidence type="ECO:0000313" key="2">
    <source>
        <dbReference type="Proteomes" id="UP000645610"/>
    </source>
</evidence>
<reference evidence="1 2" key="1">
    <citation type="submission" date="2020-11" db="EMBL/GenBank/DDBJ databases">
        <authorList>
            <person name="Kim M.K."/>
        </authorList>
    </citation>
    <scope>NUCLEOTIDE SEQUENCE [LARGE SCALE GENOMIC DNA]</scope>
    <source>
        <strain evidence="1 2">BT439</strain>
    </source>
</reference>
<dbReference type="InterPro" id="IPR029058">
    <property type="entry name" value="AB_hydrolase_fold"/>
</dbReference>
<evidence type="ECO:0008006" key="3">
    <source>
        <dbReference type="Google" id="ProtNLM"/>
    </source>
</evidence>
<protein>
    <recommendedName>
        <fullName evidence="3">Alpha/beta hydrolase</fullName>
    </recommendedName>
</protein>
<dbReference type="AlphaFoldDB" id="A0A931BKQ9"/>